<evidence type="ECO:0000313" key="3">
    <source>
        <dbReference type="Proteomes" id="UP000623687"/>
    </source>
</evidence>
<dbReference type="GeneID" id="59378874"/>
<feature type="compositionally biased region" description="Basic and acidic residues" evidence="1">
    <location>
        <begin position="349"/>
        <end position="371"/>
    </location>
</feature>
<feature type="compositionally biased region" description="Low complexity" evidence="1">
    <location>
        <begin position="396"/>
        <end position="409"/>
    </location>
</feature>
<evidence type="ECO:0000256" key="1">
    <source>
        <dbReference type="SAM" id="MobiDB-lite"/>
    </source>
</evidence>
<feature type="region of interest" description="Disordered" evidence="1">
    <location>
        <begin position="302"/>
        <end position="324"/>
    </location>
</feature>
<protein>
    <submittedName>
        <fullName evidence="2">Uncharacterized protein</fullName>
    </submittedName>
</protein>
<feature type="compositionally biased region" description="Low complexity" evidence="1">
    <location>
        <begin position="417"/>
        <end position="426"/>
    </location>
</feature>
<dbReference type="EMBL" id="JACETU010000006">
    <property type="protein sequence ID" value="KAF7426687.1"/>
    <property type="molecule type" value="Genomic_DNA"/>
</dbReference>
<name>A0A8H6ZSZ2_PLEOS</name>
<feature type="region of interest" description="Disordered" evidence="1">
    <location>
        <begin position="342"/>
        <end position="426"/>
    </location>
</feature>
<feature type="region of interest" description="Disordered" evidence="1">
    <location>
        <begin position="64"/>
        <end position="111"/>
    </location>
</feature>
<dbReference type="RefSeq" id="XP_036629991.1">
    <property type="nucleotide sequence ID" value="XM_036778563.1"/>
</dbReference>
<feature type="region of interest" description="Disordered" evidence="1">
    <location>
        <begin position="171"/>
        <end position="192"/>
    </location>
</feature>
<feature type="region of interest" description="Disordered" evidence="1">
    <location>
        <begin position="1"/>
        <end position="40"/>
    </location>
</feature>
<feature type="compositionally biased region" description="Polar residues" evidence="1">
    <location>
        <begin position="13"/>
        <end position="40"/>
    </location>
</feature>
<proteinExistence type="predicted"/>
<dbReference type="OrthoDB" id="10385184at2759"/>
<dbReference type="AlphaFoldDB" id="A0A8H6ZSZ2"/>
<accession>A0A8H6ZSZ2</accession>
<gene>
    <name evidence="2" type="ORF">PC9H_009056</name>
</gene>
<organism evidence="2 3">
    <name type="scientific">Pleurotus ostreatus</name>
    <name type="common">Oyster mushroom</name>
    <name type="synonym">White-rot fungus</name>
    <dbReference type="NCBI Taxonomy" id="5322"/>
    <lineage>
        <taxon>Eukaryota</taxon>
        <taxon>Fungi</taxon>
        <taxon>Dikarya</taxon>
        <taxon>Basidiomycota</taxon>
        <taxon>Agaricomycotina</taxon>
        <taxon>Agaricomycetes</taxon>
        <taxon>Agaricomycetidae</taxon>
        <taxon>Agaricales</taxon>
        <taxon>Pleurotineae</taxon>
        <taxon>Pleurotaceae</taxon>
        <taxon>Pleurotus</taxon>
    </lineage>
</organism>
<reference evidence="2" key="1">
    <citation type="submission" date="2019-07" db="EMBL/GenBank/DDBJ databases">
        <authorList>
            <person name="Palmer J.M."/>
        </authorList>
    </citation>
    <scope>NUCLEOTIDE SEQUENCE</scope>
    <source>
        <strain evidence="2">PC9</strain>
    </source>
</reference>
<feature type="compositionally biased region" description="Basic and acidic residues" evidence="1">
    <location>
        <begin position="183"/>
        <end position="192"/>
    </location>
</feature>
<dbReference type="Proteomes" id="UP000623687">
    <property type="component" value="Unassembled WGS sequence"/>
</dbReference>
<comment type="caution">
    <text evidence="2">The sequence shown here is derived from an EMBL/GenBank/DDBJ whole genome shotgun (WGS) entry which is preliminary data.</text>
</comment>
<keyword evidence="3" id="KW-1185">Reference proteome</keyword>
<evidence type="ECO:0000313" key="2">
    <source>
        <dbReference type="EMBL" id="KAF7426687.1"/>
    </source>
</evidence>
<dbReference type="VEuPathDB" id="FungiDB:PC9H_009056"/>
<sequence>MVFTRAQAANAEAMNTQIESSPLSSISTHESSVSDTEQEVSAGNVPQLVCSYSDVVASQSRGGFMTPRDELSLRTSESQPAKVSGAEEGISNKDGTKDLTQSIIYNDDDGPWVPVGKGGRHSPKPIGPILSPLKLAAIHQAEENLSEADRDLLARRSSSVIIINDEDSSVSQSTGIATPVPRDVPDKGKRVDPREYGEPIIKIGGPSNALQHLPVPKEELDVVAQQAELSFWDMARKSPSAPPSVSVNALHLTTGEPDIIQTPVGSVSATMYDPIAELQCRLLDLELTNSVLRAELDAVPKSVPKAAPADTQKLETPKVVPQAQKDHIRAVTAKYEGNKRVKKTPKFVENAKEESRDEGFPRSHLLDRDSIRPSSYIPKTSSVGHVLERLRRQNNDGSSSPSSSSSSSDSSDESESDSGSSVSSRH</sequence>